<dbReference type="AlphaFoldDB" id="A0A562J3X7"/>
<dbReference type="SUPFAM" id="SSF51261">
    <property type="entry name" value="Duplicated hybrid motif"/>
    <property type="match status" value="1"/>
</dbReference>
<dbReference type="EMBL" id="VLKH01000011">
    <property type="protein sequence ID" value="TWH77919.1"/>
    <property type="molecule type" value="Genomic_DNA"/>
</dbReference>
<feature type="domain" description="M23ase beta-sheet core" evidence="2">
    <location>
        <begin position="33"/>
        <end position="119"/>
    </location>
</feature>
<sequence length="198" mass="22215">MIKIQSLPLDNISVSSSYGPRNITVDGVKYWWHNGVDFYAEENTPVYAVASGTVKAARFNDGGYGYYVAIDHGNYGTLYAHLNRTSVFAGSSVEAGSIIGYSGKTGAVTGPHLHFEIRITPYENFWDRVECDSSVFMRTVDPMLFIEEYQKLPEDLSVESAREIVKTKASLEDKTMDYIVNDYRYGHDLVKKLAKALQ</sequence>
<dbReference type="Pfam" id="PF01551">
    <property type="entry name" value="Peptidase_M23"/>
    <property type="match status" value="1"/>
</dbReference>
<evidence type="ECO:0000313" key="4">
    <source>
        <dbReference type="Proteomes" id="UP000315343"/>
    </source>
</evidence>
<name>A0A562J3X7_9FIRM</name>
<dbReference type="RefSeq" id="WP_170226265.1">
    <property type="nucleotide sequence ID" value="NZ_VLKH01000011.1"/>
</dbReference>
<dbReference type="GO" id="GO:0004222">
    <property type="term" value="F:metalloendopeptidase activity"/>
    <property type="evidence" value="ECO:0007669"/>
    <property type="project" value="TreeGrafter"/>
</dbReference>
<accession>A0A562J3X7</accession>
<gene>
    <name evidence="3" type="ORF">LY60_03107</name>
</gene>
<keyword evidence="4" id="KW-1185">Reference proteome</keyword>
<dbReference type="Proteomes" id="UP000315343">
    <property type="component" value="Unassembled WGS sequence"/>
</dbReference>
<dbReference type="Gene3D" id="2.70.70.10">
    <property type="entry name" value="Glucose Permease (Domain IIA)"/>
    <property type="match status" value="1"/>
</dbReference>
<evidence type="ECO:0000256" key="1">
    <source>
        <dbReference type="ARBA" id="ARBA00022729"/>
    </source>
</evidence>
<reference evidence="3 4" key="1">
    <citation type="submission" date="2019-07" db="EMBL/GenBank/DDBJ databases">
        <title>Genomic Encyclopedia of Type Strains, Phase I: the one thousand microbial genomes (KMG-I) project.</title>
        <authorList>
            <person name="Kyrpides N."/>
        </authorList>
    </citation>
    <scope>NUCLEOTIDE SEQUENCE [LARGE SCALE GENOMIC DNA]</scope>
    <source>
        <strain evidence="3 4">DSM 13558</strain>
    </source>
</reference>
<keyword evidence="1" id="KW-0732">Signal</keyword>
<dbReference type="InterPro" id="IPR016047">
    <property type="entry name" value="M23ase_b-sheet_dom"/>
</dbReference>
<dbReference type="PANTHER" id="PTHR21666">
    <property type="entry name" value="PEPTIDASE-RELATED"/>
    <property type="match status" value="1"/>
</dbReference>
<organism evidence="3 4">
    <name type="scientific">Sedimentibacter saalensis</name>
    <dbReference type="NCBI Taxonomy" id="130788"/>
    <lineage>
        <taxon>Bacteria</taxon>
        <taxon>Bacillati</taxon>
        <taxon>Bacillota</taxon>
        <taxon>Tissierellia</taxon>
        <taxon>Sedimentibacter</taxon>
    </lineage>
</organism>
<proteinExistence type="predicted"/>
<protein>
    <submittedName>
        <fullName evidence="3">Peptidase M23-like protein</fullName>
    </submittedName>
</protein>
<dbReference type="InterPro" id="IPR050570">
    <property type="entry name" value="Cell_wall_metabolism_enzyme"/>
</dbReference>
<dbReference type="PANTHER" id="PTHR21666:SF289">
    <property type="entry name" value="L-ALA--D-GLU ENDOPEPTIDASE"/>
    <property type="match status" value="1"/>
</dbReference>
<evidence type="ECO:0000259" key="2">
    <source>
        <dbReference type="Pfam" id="PF01551"/>
    </source>
</evidence>
<dbReference type="InterPro" id="IPR011055">
    <property type="entry name" value="Dup_hybrid_motif"/>
</dbReference>
<evidence type="ECO:0000313" key="3">
    <source>
        <dbReference type="EMBL" id="TWH77919.1"/>
    </source>
</evidence>
<comment type="caution">
    <text evidence="3">The sequence shown here is derived from an EMBL/GenBank/DDBJ whole genome shotgun (WGS) entry which is preliminary data.</text>
</comment>
<dbReference type="CDD" id="cd12797">
    <property type="entry name" value="M23_peptidase"/>
    <property type="match status" value="1"/>
</dbReference>